<gene>
    <name evidence="2" type="ORF">SAMN04488691_11717</name>
</gene>
<dbReference type="RefSeq" id="WP_083405346.1">
    <property type="nucleotide sequence ID" value="NZ_FOAD01000017.1"/>
</dbReference>
<reference evidence="2 3" key="1">
    <citation type="submission" date="2016-10" db="EMBL/GenBank/DDBJ databases">
        <authorList>
            <person name="de Groot N.N."/>
        </authorList>
    </citation>
    <scope>NUCLEOTIDE SEQUENCE [LARGE SCALE GENOMIC DNA]</scope>
    <source>
        <strain evidence="2 3">CDM_5</strain>
    </source>
</reference>
<feature type="transmembrane region" description="Helical" evidence="1">
    <location>
        <begin position="45"/>
        <end position="64"/>
    </location>
</feature>
<dbReference type="AlphaFoldDB" id="A0A1H7V5I2"/>
<keyword evidence="1" id="KW-0812">Transmembrane</keyword>
<feature type="transmembrane region" description="Helical" evidence="1">
    <location>
        <begin position="70"/>
        <end position="87"/>
    </location>
</feature>
<dbReference type="Proteomes" id="UP000183894">
    <property type="component" value="Unassembled WGS sequence"/>
</dbReference>
<evidence type="ECO:0000313" key="3">
    <source>
        <dbReference type="Proteomes" id="UP000183894"/>
    </source>
</evidence>
<evidence type="ECO:0000256" key="1">
    <source>
        <dbReference type="SAM" id="Phobius"/>
    </source>
</evidence>
<dbReference type="EMBL" id="FOAD01000017">
    <property type="protein sequence ID" value="SEM04453.1"/>
    <property type="molecule type" value="Genomic_DNA"/>
</dbReference>
<sequence>MSALQSDEHDVADQKATMMTWTTDLSGFERFPHRLWFNVADFGRVLWWSMFAVVPAALFGGVVLFDDALIEPYNLFCAVMILFLIQMSERYINTTIEFEQDDESIETTFHMGEPTLFRSDQEATVPLEDVESARFLSLAGQPMVRLYYKKTFSVKPSSFLVPPDKESEFREFLQRHNVSVHGESESNSTRWVWGRFVVTALFIGVVPLTAMFIWPIQYSWAVLLVLTVTSIFLVRQGF</sequence>
<dbReference type="OrthoDB" id="284953at2157"/>
<organism evidence="2 3">
    <name type="scientific">Haloferax larsenii</name>
    <dbReference type="NCBI Taxonomy" id="302484"/>
    <lineage>
        <taxon>Archaea</taxon>
        <taxon>Methanobacteriati</taxon>
        <taxon>Methanobacteriota</taxon>
        <taxon>Stenosarchaea group</taxon>
        <taxon>Halobacteria</taxon>
        <taxon>Halobacteriales</taxon>
        <taxon>Haloferacaceae</taxon>
        <taxon>Haloferax</taxon>
    </lineage>
</organism>
<protein>
    <submittedName>
        <fullName evidence="2">Uncharacterized protein</fullName>
    </submittedName>
</protein>
<name>A0A1H7V5I2_HALLR</name>
<evidence type="ECO:0000313" key="2">
    <source>
        <dbReference type="EMBL" id="SEM04453.1"/>
    </source>
</evidence>
<feature type="transmembrane region" description="Helical" evidence="1">
    <location>
        <begin position="192"/>
        <end position="212"/>
    </location>
</feature>
<keyword evidence="1" id="KW-1133">Transmembrane helix</keyword>
<feature type="transmembrane region" description="Helical" evidence="1">
    <location>
        <begin position="218"/>
        <end position="234"/>
    </location>
</feature>
<accession>A0A1H7V5I2</accession>
<proteinExistence type="predicted"/>
<keyword evidence="1" id="KW-0472">Membrane</keyword>